<dbReference type="EMBL" id="NFHO01000009">
    <property type="protein sequence ID" value="OUN42091.1"/>
    <property type="molecule type" value="Genomic_DNA"/>
</dbReference>
<dbReference type="eggNOG" id="ENOG5031USD">
    <property type="taxonomic scope" value="Bacteria"/>
</dbReference>
<dbReference type="RefSeq" id="WP_087186761.1">
    <property type="nucleotide sequence ID" value="NZ_NFHO01000009.1"/>
</dbReference>
<keyword evidence="4" id="KW-1185">Reference proteome</keyword>
<proteinExistence type="predicted"/>
<evidence type="ECO:0000313" key="3">
    <source>
        <dbReference type="EMBL" id="OUN42091.1"/>
    </source>
</evidence>
<sequence length="227" mass="23569">MDDTKVDWTKRIDMPAPTPAPADASHAGAAQPGSGPSGEDRVAQLERSCRRMRVVMGVLAGFVVVLAAATIAMGVVLFSKIDEQGGAIAALEQAQESTDESDSASLEDEPESQDGDGVFGSIGSGAQSGSSGGSSSGSIEGEEDEPGVYDADGNRVTAADLTGIINEKWSNALRILESYGIDPNDLVIVTDDGGAVFDAGNWTVTMVADLDDSGQIAVYLRHDIDWF</sequence>
<feature type="region of interest" description="Disordered" evidence="1">
    <location>
        <begin position="1"/>
        <end position="43"/>
    </location>
</feature>
<evidence type="ECO:0000313" key="4">
    <source>
        <dbReference type="Proteomes" id="UP000196560"/>
    </source>
</evidence>
<evidence type="ECO:0000256" key="1">
    <source>
        <dbReference type="SAM" id="MobiDB-lite"/>
    </source>
</evidence>
<feature type="transmembrane region" description="Helical" evidence="2">
    <location>
        <begin position="54"/>
        <end position="78"/>
    </location>
</feature>
<organism evidence="3 4">
    <name type="scientific">Enorma massiliensis</name>
    <dbReference type="NCBI Taxonomy" id="1472761"/>
    <lineage>
        <taxon>Bacteria</taxon>
        <taxon>Bacillati</taxon>
        <taxon>Actinomycetota</taxon>
        <taxon>Coriobacteriia</taxon>
        <taxon>Coriobacteriales</taxon>
        <taxon>Coriobacteriaceae</taxon>
        <taxon>Enorma</taxon>
    </lineage>
</organism>
<feature type="compositionally biased region" description="Low complexity" evidence="1">
    <location>
        <begin position="21"/>
        <end position="34"/>
    </location>
</feature>
<gene>
    <name evidence="3" type="ORF">B5G21_08090</name>
</gene>
<dbReference type="AlphaFoldDB" id="A0A1Y3U058"/>
<feature type="region of interest" description="Disordered" evidence="1">
    <location>
        <begin position="92"/>
        <end position="153"/>
    </location>
</feature>
<accession>A0A1Y3U058</accession>
<name>A0A1Y3U058_9ACTN</name>
<keyword evidence="2" id="KW-0472">Membrane</keyword>
<keyword evidence="2" id="KW-0812">Transmembrane</keyword>
<protein>
    <submittedName>
        <fullName evidence="3">Uncharacterized protein</fullName>
    </submittedName>
</protein>
<dbReference type="Proteomes" id="UP000196560">
    <property type="component" value="Unassembled WGS sequence"/>
</dbReference>
<feature type="compositionally biased region" description="Acidic residues" evidence="1">
    <location>
        <begin position="97"/>
        <end position="114"/>
    </location>
</feature>
<feature type="compositionally biased region" description="Basic and acidic residues" evidence="1">
    <location>
        <begin position="1"/>
        <end position="13"/>
    </location>
</feature>
<comment type="caution">
    <text evidence="3">The sequence shown here is derived from an EMBL/GenBank/DDBJ whole genome shotgun (WGS) entry which is preliminary data.</text>
</comment>
<reference evidence="4" key="1">
    <citation type="submission" date="2017-04" db="EMBL/GenBank/DDBJ databases">
        <title>Function of individual gut microbiota members based on whole genome sequencing of pure cultures obtained from chicken caecum.</title>
        <authorList>
            <person name="Medvecky M."/>
            <person name="Cejkova D."/>
            <person name="Polansky O."/>
            <person name="Karasova D."/>
            <person name="Kubasova T."/>
            <person name="Cizek A."/>
            <person name="Rychlik I."/>
        </authorList>
    </citation>
    <scope>NUCLEOTIDE SEQUENCE [LARGE SCALE GENOMIC DNA]</scope>
    <source>
        <strain evidence="4">An70</strain>
    </source>
</reference>
<evidence type="ECO:0000256" key="2">
    <source>
        <dbReference type="SAM" id="Phobius"/>
    </source>
</evidence>
<keyword evidence="2" id="KW-1133">Transmembrane helix</keyword>